<proteinExistence type="predicted"/>
<gene>
    <name evidence="1" type="ORF">Scep_013176</name>
</gene>
<reference evidence="1 2" key="1">
    <citation type="submission" date="2024-01" db="EMBL/GenBank/DDBJ databases">
        <title>Genome assemblies of Stephania.</title>
        <authorList>
            <person name="Yang L."/>
        </authorList>
    </citation>
    <scope>NUCLEOTIDE SEQUENCE [LARGE SCALE GENOMIC DNA]</scope>
    <source>
        <strain evidence="1">JXDWG</strain>
        <tissue evidence="1">Leaf</tissue>
    </source>
</reference>
<keyword evidence="2" id="KW-1185">Reference proteome</keyword>
<dbReference type="Proteomes" id="UP001419268">
    <property type="component" value="Unassembled WGS sequence"/>
</dbReference>
<accession>A0AAP0JGI8</accession>
<dbReference type="EMBL" id="JBBNAG010000005">
    <property type="protein sequence ID" value="KAK9133648.1"/>
    <property type="molecule type" value="Genomic_DNA"/>
</dbReference>
<name>A0AAP0JGI8_9MAGN</name>
<evidence type="ECO:0000313" key="2">
    <source>
        <dbReference type="Proteomes" id="UP001419268"/>
    </source>
</evidence>
<dbReference type="AlphaFoldDB" id="A0AAP0JGI8"/>
<organism evidence="1 2">
    <name type="scientific">Stephania cephalantha</name>
    <dbReference type="NCBI Taxonomy" id="152367"/>
    <lineage>
        <taxon>Eukaryota</taxon>
        <taxon>Viridiplantae</taxon>
        <taxon>Streptophyta</taxon>
        <taxon>Embryophyta</taxon>
        <taxon>Tracheophyta</taxon>
        <taxon>Spermatophyta</taxon>
        <taxon>Magnoliopsida</taxon>
        <taxon>Ranunculales</taxon>
        <taxon>Menispermaceae</taxon>
        <taxon>Menispermoideae</taxon>
        <taxon>Cissampelideae</taxon>
        <taxon>Stephania</taxon>
    </lineage>
</organism>
<sequence>MSSISEGSTMCSASRAEDYVVRKLANFHPDIWGDYFLNYTYDDVSDAQAVTGKVNGRIFQGTDGNLIIDIDGLAPATTPCKVSLYTKGGKLNQVAHSLANYATCNIGAVNIHMDCPSFTCST</sequence>
<comment type="caution">
    <text evidence="1">The sequence shown here is derived from an EMBL/GenBank/DDBJ whole genome shotgun (WGS) entry which is preliminary data.</text>
</comment>
<protein>
    <submittedName>
        <fullName evidence="1">Uncharacterized protein</fullName>
    </submittedName>
</protein>
<evidence type="ECO:0000313" key="1">
    <source>
        <dbReference type="EMBL" id="KAK9133648.1"/>
    </source>
</evidence>